<evidence type="ECO:0000313" key="3">
    <source>
        <dbReference type="Proteomes" id="UP000243002"/>
    </source>
</evidence>
<dbReference type="AlphaFoldDB" id="A0A2P7N0J3"/>
<dbReference type="InterPro" id="IPR029057">
    <property type="entry name" value="PRTase-like"/>
</dbReference>
<dbReference type="Pfam" id="PF14681">
    <property type="entry name" value="UPRTase"/>
    <property type="match status" value="1"/>
</dbReference>
<proteinExistence type="predicted"/>
<dbReference type="Proteomes" id="UP000243002">
    <property type="component" value="Unassembled WGS sequence"/>
</dbReference>
<dbReference type="EMBL" id="PXXO01000002">
    <property type="protein sequence ID" value="PSJ06994.1"/>
    <property type="molecule type" value="Genomic_DNA"/>
</dbReference>
<feature type="domain" description="Phosphoribosyltransferase" evidence="1">
    <location>
        <begin position="9"/>
        <end position="207"/>
    </location>
</feature>
<keyword evidence="3" id="KW-1185">Reference proteome</keyword>
<reference evidence="2 3" key="1">
    <citation type="journal article" date="2018" name="Environ. Microbiol.">
        <title>Ecological and genomic features of two widespread freshwater picocyanobacteria.</title>
        <authorList>
            <person name="Cabello-Yeves P.J."/>
            <person name="Picazo A."/>
            <person name="Camacho A."/>
            <person name="Callieri C."/>
            <person name="Rosselli R."/>
            <person name="Roda-Garcia J.J."/>
            <person name="Coutinho F.H."/>
            <person name="Rodriguez-Valera F."/>
        </authorList>
    </citation>
    <scope>NUCLEOTIDE SEQUENCE [LARGE SCALE GENOMIC DNA]</scope>
    <source>
        <strain evidence="2 3">Tous</strain>
    </source>
</reference>
<name>A0A2P7N0J3_9CYAN</name>
<dbReference type="SUPFAM" id="SSF53271">
    <property type="entry name" value="PRTase-like"/>
    <property type="match status" value="1"/>
</dbReference>
<dbReference type="Gene3D" id="3.40.50.2020">
    <property type="match status" value="1"/>
</dbReference>
<dbReference type="InterPro" id="IPR000836">
    <property type="entry name" value="PRTase_dom"/>
</dbReference>
<gene>
    <name evidence="2" type="ORF">C7K55_02305</name>
</gene>
<organism evidence="2 3">
    <name type="scientific">Cyanobium usitatum str. Tous</name>
    <dbReference type="NCBI Taxonomy" id="2116684"/>
    <lineage>
        <taxon>Bacteria</taxon>
        <taxon>Bacillati</taxon>
        <taxon>Cyanobacteriota</taxon>
        <taxon>Cyanophyceae</taxon>
        <taxon>Synechococcales</taxon>
        <taxon>Prochlorococcaceae</taxon>
        <taxon>Cyanobium</taxon>
    </lineage>
</organism>
<protein>
    <submittedName>
        <fullName evidence="2">Uracil phosphoribosyltransferase</fullName>
    </submittedName>
</protein>
<keyword evidence="2" id="KW-0328">Glycosyltransferase</keyword>
<keyword evidence="2" id="KW-0808">Transferase</keyword>
<dbReference type="GO" id="GO:0016757">
    <property type="term" value="F:glycosyltransferase activity"/>
    <property type="evidence" value="ECO:0007669"/>
    <property type="project" value="UniProtKB-KW"/>
</dbReference>
<dbReference type="OrthoDB" id="9781675at2"/>
<comment type="caution">
    <text evidence="2">The sequence shown here is derived from an EMBL/GenBank/DDBJ whole genome shotgun (WGS) entry which is preliminary data.</text>
</comment>
<accession>A0A2P7N0J3</accession>
<sequence>MVMALRVVVPPHPLIGHWLGVLRDRHTPSSLYASATAELGRWLTYEAVRDWLPHRRIQLETPLAAAEADVVDPAVPLLALPLLTAGLGLWQGGQTVLPSAQVLHLQESLGVITPPAGPIPSRCGVLLFVAELGDGESLLQLLDDLSALGVTGDRLRVITSLASGPGLKAVGERHGSLTIYAAGIDPDLNEAGAIVPGIGDVRQRLFGGTVLDEMPSDT</sequence>
<evidence type="ECO:0000259" key="1">
    <source>
        <dbReference type="Pfam" id="PF14681"/>
    </source>
</evidence>
<evidence type="ECO:0000313" key="2">
    <source>
        <dbReference type="EMBL" id="PSJ06994.1"/>
    </source>
</evidence>